<evidence type="ECO:0000313" key="3">
    <source>
        <dbReference type="Proteomes" id="UP000735302"/>
    </source>
</evidence>
<evidence type="ECO:0000256" key="1">
    <source>
        <dbReference type="SAM" id="Phobius"/>
    </source>
</evidence>
<name>A0AAV4BQD8_9GAST</name>
<accession>A0AAV4BQD8</accession>
<gene>
    <name evidence="2" type="ORF">PoB_004885900</name>
</gene>
<dbReference type="EMBL" id="BLXT01005380">
    <property type="protein sequence ID" value="GFO22354.1"/>
    <property type="molecule type" value="Genomic_DNA"/>
</dbReference>
<protein>
    <recommendedName>
        <fullName evidence="4">G-protein coupled receptors family 1 profile domain-containing protein</fullName>
    </recommendedName>
</protein>
<dbReference type="Gene3D" id="1.20.1070.10">
    <property type="entry name" value="Rhodopsin 7-helix transmembrane proteins"/>
    <property type="match status" value="1"/>
</dbReference>
<feature type="transmembrane region" description="Helical" evidence="1">
    <location>
        <begin position="193"/>
        <end position="215"/>
    </location>
</feature>
<evidence type="ECO:0000313" key="2">
    <source>
        <dbReference type="EMBL" id="GFO22354.1"/>
    </source>
</evidence>
<keyword evidence="1" id="KW-0472">Membrane</keyword>
<organism evidence="2 3">
    <name type="scientific">Plakobranchus ocellatus</name>
    <dbReference type="NCBI Taxonomy" id="259542"/>
    <lineage>
        <taxon>Eukaryota</taxon>
        <taxon>Metazoa</taxon>
        <taxon>Spiralia</taxon>
        <taxon>Lophotrochozoa</taxon>
        <taxon>Mollusca</taxon>
        <taxon>Gastropoda</taxon>
        <taxon>Heterobranchia</taxon>
        <taxon>Euthyneura</taxon>
        <taxon>Panpulmonata</taxon>
        <taxon>Sacoglossa</taxon>
        <taxon>Placobranchoidea</taxon>
        <taxon>Plakobranchidae</taxon>
        <taxon>Plakobranchus</taxon>
    </lineage>
</organism>
<feature type="transmembrane region" description="Helical" evidence="1">
    <location>
        <begin position="69"/>
        <end position="94"/>
    </location>
</feature>
<evidence type="ECO:0008006" key="4">
    <source>
        <dbReference type="Google" id="ProtNLM"/>
    </source>
</evidence>
<dbReference type="Proteomes" id="UP000735302">
    <property type="component" value="Unassembled WGS sequence"/>
</dbReference>
<dbReference type="SUPFAM" id="SSF81321">
    <property type="entry name" value="Family A G protein-coupled receptor-like"/>
    <property type="match status" value="1"/>
</dbReference>
<reference evidence="2 3" key="1">
    <citation type="journal article" date="2021" name="Elife">
        <title>Chloroplast acquisition without the gene transfer in kleptoplastic sea slugs, Plakobranchus ocellatus.</title>
        <authorList>
            <person name="Maeda T."/>
            <person name="Takahashi S."/>
            <person name="Yoshida T."/>
            <person name="Shimamura S."/>
            <person name="Takaki Y."/>
            <person name="Nagai Y."/>
            <person name="Toyoda A."/>
            <person name="Suzuki Y."/>
            <person name="Arimoto A."/>
            <person name="Ishii H."/>
            <person name="Satoh N."/>
            <person name="Nishiyama T."/>
            <person name="Hasebe M."/>
            <person name="Maruyama T."/>
            <person name="Minagawa J."/>
            <person name="Obokata J."/>
            <person name="Shigenobu S."/>
        </authorList>
    </citation>
    <scope>NUCLEOTIDE SEQUENCE [LARGE SCALE GENOMIC DNA]</scope>
</reference>
<comment type="caution">
    <text evidence="2">The sequence shown here is derived from an EMBL/GenBank/DDBJ whole genome shotgun (WGS) entry which is preliminary data.</text>
</comment>
<keyword evidence="1" id="KW-0812">Transmembrane</keyword>
<proteinExistence type="predicted"/>
<keyword evidence="3" id="KW-1185">Reference proteome</keyword>
<keyword evidence="1" id="KW-1133">Transmembrane helix</keyword>
<sequence length="236" mass="26875">MAILNTARLYKEQIRGSLDRHHCSLVGVWNARAVTFRFINVPEPNNNASQIAVAHLFEIHDNFKALCLIFVKIFMGFTQYIVMSVCALVIYIGIRSSMRLKSASFSAGSDKTQKAESSAKSVGPVNTKVDARDIKTGVIKDKKPPQKELLVIKQDLTVVMLQVICTTPGIIVYIFVMIEPRFRMGTEYHNLKFVVYGAVDLSYDVSAFFNFFIYLNFNSKFKNCFYSVFTCRKMSW</sequence>
<feature type="transmembrane region" description="Helical" evidence="1">
    <location>
        <begin position="156"/>
        <end position="178"/>
    </location>
</feature>
<dbReference type="AlphaFoldDB" id="A0AAV4BQD8"/>